<keyword evidence="2 3" id="KW-0802">TPR repeat</keyword>
<evidence type="ECO:0000256" key="2">
    <source>
        <dbReference type="ARBA" id="ARBA00022803"/>
    </source>
</evidence>
<dbReference type="Pfam" id="PF13432">
    <property type="entry name" value="TPR_16"/>
    <property type="match status" value="2"/>
</dbReference>
<dbReference type="PANTHER" id="PTHR44227">
    <property type="match status" value="1"/>
</dbReference>
<feature type="repeat" description="TPR" evidence="3">
    <location>
        <begin position="232"/>
        <end position="265"/>
    </location>
</feature>
<dbReference type="GO" id="GO:0035269">
    <property type="term" value="P:protein O-linked glycosylation via mannose"/>
    <property type="evidence" value="ECO:0007669"/>
    <property type="project" value="TreeGrafter"/>
</dbReference>
<dbReference type="SMART" id="SM00028">
    <property type="entry name" value="TPR"/>
    <property type="match status" value="5"/>
</dbReference>
<dbReference type="PROSITE" id="PS50005">
    <property type="entry name" value="TPR"/>
    <property type="match status" value="2"/>
</dbReference>
<dbReference type="Proteomes" id="UP000319836">
    <property type="component" value="Unassembled WGS sequence"/>
</dbReference>
<feature type="non-terminal residue" evidence="4">
    <location>
        <position position="386"/>
    </location>
</feature>
<protein>
    <submittedName>
        <fullName evidence="4">Tetratricopeptide repeat protein</fullName>
    </submittedName>
</protein>
<dbReference type="GO" id="GO:0000030">
    <property type="term" value="F:mannosyltransferase activity"/>
    <property type="evidence" value="ECO:0007669"/>
    <property type="project" value="TreeGrafter"/>
</dbReference>
<proteinExistence type="predicted"/>
<dbReference type="GO" id="GO:0030968">
    <property type="term" value="P:endoplasmic reticulum unfolded protein response"/>
    <property type="evidence" value="ECO:0007669"/>
    <property type="project" value="TreeGrafter"/>
</dbReference>
<evidence type="ECO:0000256" key="3">
    <source>
        <dbReference type="PROSITE-ProRule" id="PRU00339"/>
    </source>
</evidence>
<dbReference type="InterPro" id="IPR011990">
    <property type="entry name" value="TPR-like_helical_dom_sf"/>
</dbReference>
<dbReference type="AlphaFoldDB" id="A0A538U7G6"/>
<evidence type="ECO:0000256" key="1">
    <source>
        <dbReference type="ARBA" id="ARBA00022737"/>
    </source>
</evidence>
<reference evidence="4 5" key="1">
    <citation type="journal article" date="2019" name="Nat. Microbiol.">
        <title>Mediterranean grassland soil C-N compound turnover is dependent on rainfall and depth, and is mediated by genomically divergent microorganisms.</title>
        <authorList>
            <person name="Diamond S."/>
            <person name="Andeer P.F."/>
            <person name="Li Z."/>
            <person name="Crits-Christoph A."/>
            <person name="Burstein D."/>
            <person name="Anantharaman K."/>
            <person name="Lane K.R."/>
            <person name="Thomas B.C."/>
            <person name="Pan C."/>
            <person name="Northen T.R."/>
            <person name="Banfield J.F."/>
        </authorList>
    </citation>
    <scope>NUCLEOTIDE SEQUENCE [LARGE SCALE GENOMIC DNA]</scope>
    <source>
        <strain evidence="4">WS_10</strain>
    </source>
</reference>
<dbReference type="EMBL" id="VBPA01000098">
    <property type="protein sequence ID" value="TMQ71833.1"/>
    <property type="molecule type" value="Genomic_DNA"/>
</dbReference>
<gene>
    <name evidence="4" type="ORF">E6K80_04370</name>
</gene>
<keyword evidence="1" id="KW-0677">Repeat</keyword>
<name>A0A538U7G6_UNCEI</name>
<feature type="repeat" description="TPR" evidence="3">
    <location>
        <begin position="62"/>
        <end position="95"/>
    </location>
</feature>
<evidence type="ECO:0000313" key="4">
    <source>
        <dbReference type="EMBL" id="TMQ71833.1"/>
    </source>
</evidence>
<dbReference type="InterPro" id="IPR052346">
    <property type="entry name" value="O-mannosyl-transferase_TMTC"/>
</dbReference>
<sequence length="386" mass="42420">MHESKGSPDFQRLTFTFEPLRVRLLDVKILVPPVALLLALALAAAARGETPDSASQYRSEDALHRYAAGRLLEDAGQSAEALREYYRALALDPKAVAVARRVSELCARVGDASRSLEFADRGLALAPSDARLLWLKGAALFNLGRAAESLPPLEAAVAADSGDADFTRTLARVAEQLGRPELVAQAWRKTTAADEEDGEAWFQLAGAEARLGRFDSADKALASAKDLSPVRPGILFMEGWIREGQGRRPEAIELFRRHLKIHPDDKVTRRRLVKLLAREKRWDEAYREAEQVSRGQPEDFVALEVEADLAFRAKRTADGERLVRLLREQSGRDEERMLRVLGLLARNGRAKQGVTLAEAWGKEARPPHGDDLAAEALALAGDSKGA</sequence>
<dbReference type="PANTHER" id="PTHR44227:SF3">
    <property type="entry name" value="PROTEIN O-MANNOSYL-TRANSFERASE TMTC4"/>
    <property type="match status" value="1"/>
</dbReference>
<evidence type="ECO:0000313" key="5">
    <source>
        <dbReference type="Proteomes" id="UP000319836"/>
    </source>
</evidence>
<dbReference type="Gene3D" id="1.25.40.10">
    <property type="entry name" value="Tetratricopeptide repeat domain"/>
    <property type="match status" value="1"/>
</dbReference>
<organism evidence="4 5">
    <name type="scientific">Eiseniibacteriota bacterium</name>
    <dbReference type="NCBI Taxonomy" id="2212470"/>
    <lineage>
        <taxon>Bacteria</taxon>
        <taxon>Candidatus Eiseniibacteriota</taxon>
    </lineage>
</organism>
<dbReference type="SUPFAM" id="SSF48452">
    <property type="entry name" value="TPR-like"/>
    <property type="match status" value="1"/>
</dbReference>
<accession>A0A538U7G6</accession>
<dbReference type="InterPro" id="IPR019734">
    <property type="entry name" value="TPR_rpt"/>
</dbReference>
<comment type="caution">
    <text evidence="4">The sequence shown here is derived from an EMBL/GenBank/DDBJ whole genome shotgun (WGS) entry which is preliminary data.</text>
</comment>